<protein>
    <submittedName>
        <fullName evidence="2">Uncharacterized protein</fullName>
    </submittedName>
</protein>
<evidence type="ECO:0000256" key="1">
    <source>
        <dbReference type="SAM" id="MobiDB-lite"/>
    </source>
</evidence>
<gene>
    <name evidence="2" type="ORF">MCOR_17333</name>
</gene>
<name>A0A6J8BC83_MYTCO</name>
<dbReference type="AlphaFoldDB" id="A0A6J8BC83"/>
<keyword evidence="3" id="KW-1185">Reference proteome</keyword>
<evidence type="ECO:0000313" key="2">
    <source>
        <dbReference type="EMBL" id="CAC5381472.1"/>
    </source>
</evidence>
<reference evidence="2 3" key="1">
    <citation type="submission" date="2020-06" db="EMBL/GenBank/DDBJ databases">
        <authorList>
            <person name="Li R."/>
            <person name="Bekaert M."/>
        </authorList>
    </citation>
    <scope>NUCLEOTIDE SEQUENCE [LARGE SCALE GENOMIC DNA]</scope>
    <source>
        <strain evidence="3">wild</strain>
    </source>
</reference>
<feature type="compositionally biased region" description="Acidic residues" evidence="1">
    <location>
        <begin position="109"/>
        <end position="123"/>
    </location>
</feature>
<feature type="region of interest" description="Disordered" evidence="1">
    <location>
        <begin position="1"/>
        <end position="46"/>
    </location>
</feature>
<proteinExistence type="predicted"/>
<sequence length="186" mass="20931">MFVYIRDDNEPLELQSTKQRPTPRPCTSKQQKLPVIQATKEKSADDTALTIPEDSAGVYVLTVDSELSLAEDSDAITEKIEDDTVCLGTPRLRRPAGSASEEAGKISSEDDTTIDDDDGDVPQDCENHHRYKSDVLEGNEDHLLGFDPDSLRLVWLLLNRLASKSGDRKLNTSRLWSRRRYLKPLF</sequence>
<dbReference type="EMBL" id="CACVKT020003066">
    <property type="protein sequence ID" value="CAC5381472.1"/>
    <property type="molecule type" value="Genomic_DNA"/>
</dbReference>
<evidence type="ECO:0000313" key="3">
    <source>
        <dbReference type="Proteomes" id="UP000507470"/>
    </source>
</evidence>
<accession>A0A6J8BC83</accession>
<feature type="compositionally biased region" description="Polar residues" evidence="1">
    <location>
        <begin position="14"/>
        <end position="31"/>
    </location>
</feature>
<organism evidence="2 3">
    <name type="scientific">Mytilus coruscus</name>
    <name type="common">Sea mussel</name>
    <dbReference type="NCBI Taxonomy" id="42192"/>
    <lineage>
        <taxon>Eukaryota</taxon>
        <taxon>Metazoa</taxon>
        <taxon>Spiralia</taxon>
        <taxon>Lophotrochozoa</taxon>
        <taxon>Mollusca</taxon>
        <taxon>Bivalvia</taxon>
        <taxon>Autobranchia</taxon>
        <taxon>Pteriomorphia</taxon>
        <taxon>Mytilida</taxon>
        <taxon>Mytiloidea</taxon>
        <taxon>Mytilidae</taxon>
        <taxon>Mytilinae</taxon>
        <taxon>Mytilus</taxon>
    </lineage>
</organism>
<dbReference type="Proteomes" id="UP000507470">
    <property type="component" value="Unassembled WGS sequence"/>
</dbReference>
<feature type="region of interest" description="Disordered" evidence="1">
    <location>
        <begin position="87"/>
        <end position="126"/>
    </location>
</feature>